<reference evidence="2" key="2">
    <citation type="submission" date="2021-03" db="UniProtKB">
        <authorList>
            <consortium name="EnsemblPlants"/>
        </authorList>
    </citation>
    <scope>IDENTIFICATION</scope>
</reference>
<keyword evidence="1" id="KW-0175">Coiled coil</keyword>
<accession>A0A803LAQ8</accession>
<name>A0A803LAQ8_CHEQI</name>
<proteinExistence type="predicted"/>
<dbReference type="PANTHER" id="PTHR37761">
    <property type="entry name" value="OS09G0108400 PROTEIN"/>
    <property type="match status" value="1"/>
</dbReference>
<keyword evidence="3" id="KW-1185">Reference proteome</keyword>
<dbReference type="Gramene" id="AUR62008947-RA">
    <property type="protein sequence ID" value="AUR62008947-RA:cds"/>
    <property type="gene ID" value="AUR62008947"/>
</dbReference>
<evidence type="ECO:0000313" key="3">
    <source>
        <dbReference type="Proteomes" id="UP000596660"/>
    </source>
</evidence>
<dbReference type="AlphaFoldDB" id="A0A803LAQ8"/>
<feature type="coiled-coil region" evidence="1">
    <location>
        <begin position="43"/>
        <end position="193"/>
    </location>
</feature>
<organism evidence="2 3">
    <name type="scientific">Chenopodium quinoa</name>
    <name type="common">Quinoa</name>
    <dbReference type="NCBI Taxonomy" id="63459"/>
    <lineage>
        <taxon>Eukaryota</taxon>
        <taxon>Viridiplantae</taxon>
        <taxon>Streptophyta</taxon>
        <taxon>Embryophyta</taxon>
        <taxon>Tracheophyta</taxon>
        <taxon>Spermatophyta</taxon>
        <taxon>Magnoliopsida</taxon>
        <taxon>eudicotyledons</taxon>
        <taxon>Gunneridae</taxon>
        <taxon>Pentapetalae</taxon>
        <taxon>Caryophyllales</taxon>
        <taxon>Chenopodiaceae</taxon>
        <taxon>Chenopodioideae</taxon>
        <taxon>Atripliceae</taxon>
        <taxon>Chenopodium</taxon>
    </lineage>
</organism>
<protein>
    <submittedName>
        <fullName evidence="2">Uncharacterized protein</fullName>
    </submittedName>
</protein>
<dbReference type="PANTHER" id="PTHR37761:SF2">
    <property type="entry name" value="OS09G0108400 PROTEIN"/>
    <property type="match status" value="1"/>
</dbReference>
<evidence type="ECO:0000256" key="1">
    <source>
        <dbReference type="SAM" id="Coils"/>
    </source>
</evidence>
<reference evidence="2" key="1">
    <citation type="journal article" date="2017" name="Nature">
        <title>The genome of Chenopodium quinoa.</title>
        <authorList>
            <person name="Jarvis D.E."/>
            <person name="Ho Y.S."/>
            <person name="Lightfoot D.J."/>
            <person name="Schmoeckel S.M."/>
            <person name="Li B."/>
            <person name="Borm T.J.A."/>
            <person name="Ohyanagi H."/>
            <person name="Mineta K."/>
            <person name="Michell C.T."/>
            <person name="Saber N."/>
            <person name="Kharbatia N.M."/>
            <person name="Rupper R.R."/>
            <person name="Sharp A.R."/>
            <person name="Dally N."/>
            <person name="Boughton B.A."/>
            <person name="Woo Y.H."/>
            <person name="Gao G."/>
            <person name="Schijlen E.G.W.M."/>
            <person name="Guo X."/>
            <person name="Momin A.A."/>
            <person name="Negrao S."/>
            <person name="Al-Babili S."/>
            <person name="Gehring C."/>
            <person name="Roessner U."/>
            <person name="Jung C."/>
            <person name="Murphy K."/>
            <person name="Arold S.T."/>
            <person name="Gojobori T."/>
            <person name="van der Linden C.G."/>
            <person name="van Loo E.N."/>
            <person name="Jellen E.N."/>
            <person name="Maughan P.J."/>
            <person name="Tester M."/>
        </authorList>
    </citation>
    <scope>NUCLEOTIDE SEQUENCE [LARGE SCALE GENOMIC DNA]</scope>
    <source>
        <strain evidence="2">cv. PI 614886</strain>
    </source>
</reference>
<dbReference type="Proteomes" id="UP000596660">
    <property type="component" value="Unplaced"/>
</dbReference>
<evidence type="ECO:0000313" key="2">
    <source>
        <dbReference type="EnsemblPlants" id="AUR62008947-RA:cds"/>
    </source>
</evidence>
<dbReference type="EnsemblPlants" id="AUR62008947-RA">
    <property type="protein sequence ID" value="AUR62008947-RA:cds"/>
    <property type="gene ID" value="AUR62008947"/>
</dbReference>
<sequence length="253" mass="29654">MREVQGRRKWKGLEEQRTLFLGIEMVDFCEKSPLLKMMMVVRVVGEERKREAQQREAKLLEENAAYEREITKCEAKIQEKLQEAEHFQQKLKELDSIEENLKTELQRVQAGSSASQSEKSAQLMEEKIQMLEKKWADVQEKALKQPSPAQREKALDKQLHSLMEQLAAKQAQAEALINEIHIKEKELERLNALWRRVEDTKEATAARNRFAKSGPIYGYETDTDLDGHNNLPYYSGGRSEYRQRLRILRSFEF</sequence>